<proteinExistence type="predicted"/>
<name>A0A6V7R611_9BACL</name>
<protein>
    <submittedName>
        <fullName evidence="2">Helix-turn-helix protein</fullName>
    </submittedName>
</protein>
<dbReference type="Gene3D" id="1.25.40.10">
    <property type="entry name" value="Tetratricopeptide repeat domain"/>
    <property type="match status" value="1"/>
</dbReference>
<dbReference type="SUPFAM" id="SSF47413">
    <property type="entry name" value="lambda repressor-like DNA-binding domains"/>
    <property type="match status" value="1"/>
</dbReference>
<dbReference type="SMART" id="SM00530">
    <property type="entry name" value="HTH_XRE"/>
    <property type="match status" value="1"/>
</dbReference>
<dbReference type="GO" id="GO:0003677">
    <property type="term" value="F:DNA binding"/>
    <property type="evidence" value="ECO:0007669"/>
    <property type="project" value="InterPro"/>
</dbReference>
<dbReference type="Proteomes" id="UP000588186">
    <property type="component" value="Unassembled WGS sequence"/>
</dbReference>
<dbReference type="RefSeq" id="WP_186076428.1">
    <property type="nucleotide sequence ID" value="NZ_CAJEWB010000005.1"/>
</dbReference>
<dbReference type="AlphaFoldDB" id="A0A6V7R611"/>
<organism evidence="2 3">
    <name type="scientific">Phocicoccus pinnipedialis</name>
    <dbReference type="NCBI Taxonomy" id="110845"/>
    <lineage>
        <taxon>Bacteria</taxon>
        <taxon>Bacillati</taxon>
        <taxon>Bacillota</taxon>
        <taxon>Bacilli</taxon>
        <taxon>Bacillales</taxon>
        <taxon>Salinicoccaceae</taxon>
        <taxon>Phocicoccus</taxon>
    </lineage>
</organism>
<sequence>MVRLIGDKIRQKRISFGYSQKTVAKMCNSDSQSMISRLENNHGAVNYQDLFRVLNVLELSITDVMEEEITEERQLLNNLKELRIRGEFSKMMRLLKSYPLEYYERDIKRSIYYYWYSSIYHASRKEYYKADRLIDAAIKEIEDTNQFRHLFPEILIAKGNITFGKNKNGLNYYIKANKLYHPISSSETYKDIVRINYLFAAAHCRTEKYNLAHSHIDIAIKELNKYESNYLRVKLELSRLILLFRQQSPEFESQKLFFLKFSKALGSSTNMDSLNKIFNFE</sequence>
<reference evidence="2 3" key="1">
    <citation type="submission" date="2020-07" db="EMBL/GenBank/DDBJ databases">
        <authorList>
            <person name="Criscuolo A."/>
        </authorList>
    </citation>
    <scope>NUCLEOTIDE SEQUENCE [LARGE SCALE GENOMIC DNA]</scope>
    <source>
        <strain evidence="2">CIP107946</strain>
    </source>
</reference>
<evidence type="ECO:0000313" key="2">
    <source>
        <dbReference type="EMBL" id="CAD2072322.1"/>
    </source>
</evidence>
<evidence type="ECO:0000313" key="3">
    <source>
        <dbReference type="Proteomes" id="UP000588186"/>
    </source>
</evidence>
<dbReference type="InterPro" id="IPR001387">
    <property type="entry name" value="Cro/C1-type_HTH"/>
</dbReference>
<evidence type="ECO:0000259" key="1">
    <source>
        <dbReference type="PROSITE" id="PS50943"/>
    </source>
</evidence>
<dbReference type="InterPro" id="IPR010982">
    <property type="entry name" value="Lambda_DNA-bd_dom_sf"/>
</dbReference>
<dbReference type="CDD" id="cd00093">
    <property type="entry name" value="HTH_XRE"/>
    <property type="match status" value="1"/>
</dbReference>
<dbReference type="EMBL" id="CAJEWB010000005">
    <property type="protein sequence ID" value="CAD2072322.1"/>
    <property type="molecule type" value="Genomic_DNA"/>
</dbReference>
<gene>
    <name evidence="2" type="ORF">JEOPIN946_00420</name>
</gene>
<feature type="domain" description="HTH cro/C1-type" evidence="1">
    <location>
        <begin position="9"/>
        <end position="64"/>
    </location>
</feature>
<dbReference type="Pfam" id="PF01381">
    <property type="entry name" value="HTH_3"/>
    <property type="match status" value="1"/>
</dbReference>
<dbReference type="PROSITE" id="PS50943">
    <property type="entry name" value="HTH_CROC1"/>
    <property type="match status" value="1"/>
</dbReference>
<keyword evidence="3" id="KW-1185">Reference proteome</keyword>
<dbReference type="InterPro" id="IPR011990">
    <property type="entry name" value="TPR-like_helical_dom_sf"/>
</dbReference>
<accession>A0A6V7R611</accession>
<comment type="caution">
    <text evidence="2">The sequence shown here is derived from an EMBL/GenBank/DDBJ whole genome shotgun (WGS) entry which is preliminary data.</text>
</comment>